<feature type="compositionally biased region" description="Gly residues" evidence="3">
    <location>
        <begin position="798"/>
        <end position="837"/>
    </location>
</feature>
<dbReference type="Pfam" id="PF03159">
    <property type="entry name" value="XRN_N"/>
    <property type="match status" value="1"/>
</dbReference>
<feature type="region of interest" description="Disordered" evidence="3">
    <location>
        <begin position="757"/>
        <end position="776"/>
    </location>
</feature>
<protein>
    <submittedName>
        <fullName evidence="5">XRN 5'-3' exonuclease N-terminus-domain-containing protein</fullName>
    </submittedName>
</protein>
<feature type="domain" description="Xrn1 N-terminal" evidence="4">
    <location>
        <begin position="9"/>
        <end position="180"/>
    </location>
</feature>
<keyword evidence="5" id="KW-0540">Nuclease</keyword>
<gene>
    <name evidence="5" type="ORF">DUNSADRAFT_14059</name>
</gene>
<reference evidence="5" key="1">
    <citation type="submission" date="2017-08" db="EMBL/GenBank/DDBJ databases">
        <authorList>
            <person name="Polle J.E."/>
            <person name="Barry K."/>
            <person name="Cushman J."/>
            <person name="Schmutz J."/>
            <person name="Tran D."/>
            <person name="Hathwaick L.T."/>
            <person name="Yim W.C."/>
            <person name="Jenkins J."/>
            <person name="Mckie-Krisberg Z.M."/>
            <person name="Prochnik S."/>
            <person name="Lindquist E."/>
            <person name="Dockter R.B."/>
            <person name="Adam C."/>
            <person name="Molina H."/>
            <person name="Bunkerborg J."/>
            <person name="Jin E."/>
            <person name="Buchheim M."/>
            <person name="Magnuson J."/>
        </authorList>
    </citation>
    <scope>NUCLEOTIDE SEQUENCE</scope>
    <source>
        <strain evidence="5">CCAP 19/18</strain>
    </source>
</reference>
<name>A0ABQ7G842_DUNSA</name>
<keyword evidence="6" id="KW-1185">Reference proteome</keyword>
<feature type="region of interest" description="Disordered" evidence="3">
    <location>
        <begin position="782"/>
        <end position="850"/>
    </location>
</feature>
<sequence>MAGTLPLTQVDHLYIDLNSVLHSALRTGITWEKFHKVLHSRLNDIVDKTNPRKTVMLAADGPAPLAKLITQRERRKKVSSKKEVKGAISSTALTPGTHFMADVTLSLAYWVHTKLSQHRFSHLQFELSDATVQGEGEVKILGRLARHWYAHGEKDTHVILGDDADLVLMACVSWMDNLYVANSAMAGLQQGIQSDMPVFCTALLHKAWLSKMFHPSHSQMKMGDRAKLLGAKMDLMLLAVLASGNDYLPPLRGVALSSGASGGLWPYYWSLRKSSSQGAASSICHVDEDTGVPYIDLMQLASLLRACTHYHEKADTDPWDGIKATADAGNYLRGCIWLLDMYINGTCPDYRYTYDGSAPSASRLIDACEQLAAEQQQPYLTHAQYGPLQPERLQPLLPFASAMALLPASGRSLMPAAARHLVGTSSPVLGDLFSECSTCNELGQRLKQASAEIVKHKSRVDTHKSRVDTLRSRRSGAAKSEELAEIARLDRELAKANEGYNAAKAMLHAASDDRMHHLRNAHPYAPFPIDRLARAASTVDLDDFEESELPLASFSSPVVVARAQGSPGSAPPSPFPHGFSRPIPKAVWRILESKPMAAVPSAADSYANGDGSAGSTTPSSAQPSGSSGLNGNGVVGGGQRGLGLRIERAQLQPDNLWVQGMQKRRYLAAPSSFAAKQQQMLPQQQRQQGAGSSSSWRRPPSPLSQEGSRKRFAPVAARSSSPGAAVEGGSRPSSARPGSGISTGSSADRAAFGVVDSDSLREPDNHNNPDAAETSNASFLASASHPMARGGRGRGRASFGGRGGGGQGRGASEGRGGRSGGRGGFGRGPPSGRGGRGQRAMQLQGRAHSGGDGVYAQLPVPPPPMPSAMLLSAASGARPAPQGPVAGRSYGGHFNPPQFPRPYPYIPHPAAPTPQAPSVFMYGQRTPSAQHLRWS</sequence>
<accession>A0ABQ7G842</accession>
<keyword evidence="2" id="KW-0175">Coiled coil</keyword>
<comment type="similarity">
    <text evidence="1">Belongs to the 5'-3' exonuclease family.</text>
</comment>
<keyword evidence="5" id="KW-0269">Exonuclease</keyword>
<feature type="compositionally biased region" description="Basic and acidic residues" evidence="3">
    <location>
        <begin position="758"/>
        <end position="767"/>
    </location>
</feature>
<feature type="region of interest" description="Disordered" evidence="3">
    <location>
        <begin position="671"/>
        <end position="749"/>
    </location>
</feature>
<evidence type="ECO:0000256" key="2">
    <source>
        <dbReference type="SAM" id="Coils"/>
    </source>
</evidence>
<dbReference type="Proteomes" id="UP000815325">
    <property type="component" value="Unassembled WGS sequence"/>
</dbReference>
<dbReference type="GO" id="GO:0004527">
    <property type="term" value="F:exonuclease activity"/>
    <property type="evidence" value="ECO:0007669"/>
    <property type="project" value="UniProtKB-KW"/>
</dbReference>
<feature type="region of interest" description="Disordered" evidence="3">
    <location>
        <begin position="605"/>
        <end position="636"/>
    </location>
</feature>
<feature type="compositionally biased region" description="Low complexity" evidence="3">
    <location>
        <begin position="677"/>
        <end position="698"/>
    </location>
</feature>
<organism evidence="5 6">
    <name type="scientific">Dunaliella salina</name>
    <name type="common">Green alga</name>
    <name type="synonym">Protococcus salinus</name>
    <dbReference type="NCBI Taxonomy" id="3046"/>
    <lineage>
        <taxon>Eukaryota</taxon>
        <taxon>Viridiplantae</taxon>
        <taxon>Chlorophyta</taxon>
        <taxon>core chlorophytes</taxon>
        <taxon>Chlorophyceae</taxon>
        <taxon>CS clade</taxon>
        <taxon>Chlamydomonadales</taxon>
        <taxon>Dunaliellaceae</taxon>
        <taxon>Dunaliella</taxon>
    </lineage>
</organism>
<feature type="compositionally biased region" description="Low complexity" evidence="3">
    <location>
        <begin position="728"/>
        <end position="740"/>
    </location>
</feature>
<evidence type="ECO:0000313" key="6">
    <source>
        <dbReference type="Proteomes" id="UP000815325"/>
    </source>
</evidence>
<evidence type="ECO:0000313" key="5">
    <source>
        <dbReference type="EMBL" id="KAF5830776.1"/>
    </source>
</evidence>
<proteinExistence type="inferred from homology"/>
<feature type="coiled-coil region" evidence="2">
    <location>
        <begin position="439"/>
        <end position="506"/>
    </location>
</feature>
<keyword evidence="5" id="KW-0378">Hydrolase</keyword>
<evidence type="ECO:0000256" key="3">
    <source>
        <dbReference type="SAM" id="MobiDB-lite"/>
    </source>
</evidence>
<evidence type="ECO:0000256" key="1">
    <source>
        <dbReference type="ARBA" id="ARBA00038299"/>
    </source>
</evidence>
<dbReference type="InterPro" id="IPR027073">
    <property type="entry name" value="5_3_exoribonuclease"/>
</dbReference>
<comment type="caution">
    <text evidence="5">The sequence shown here is derived from an EMBL/GenBank/DDBJ whole genome shotgun (WGS) entry which is preliminary data.</text>
</comment>
<dbReference type="Gene3D" id="3.40.50.12390">
    <property type="match status" value="2"/>
</dbReference>
<dbReference type="PANTHER" id="PTHR12341">
    <property type="entry name" value="5'-&gt;3' EXORIBONUCLEASE"/>
    <property type="match status" value="1"/>
</dbReference>
<dbReference type="InterPro" id="IPR004859">
    <property type="entry name" value="Xrn1_N"/>
</dbReference>
<evidence type="ECO:0000259" key="4">
    <source>
        <dbReference type="Pfam" id="PF03159"/>
    </source>
</evidence>
<dbReference type="PANTHER" id="PTHR12341:SF7">
    <property type="entry name" value="5'-3' EXORIBONUCLEASE 1"/>
    <property type="match status" value="1"/>
</dbReference>
<feature type="compositionally biased region" description="Polar residues" evidence="3">
    <location>
        <begin position="613"/>
        <end position="623"/>
    </location>
</feature>
<dbReference type="EMBL" id="MU070007">
    <property type="protein sequence ID" value="KAF5830776.1"/>
    <property type="molecule type" value="Genomic_DNA"/>
</dbReference>